<dbReference type="Proteomes" id="UP001557465">
    <property type="component" value="Unassembled WGS sequence"/>
</dbReference>
<evidence type="ECO:0000313" key="2">
    <source>
        <dbReference type="EMBL" id="MEX1663143.1"/>
    </source>
</evidence>
<evidence type="ECO:0000313" key="3">
    <source>
        <dbReference type="Proteomes" id="UP001557465"/>
    </source>
</evidence>
<sequence>MQNLSKCVSAPPSCISDISPDVYVQLLHPEDQHGRPSLLWFEGDEPRNLCLAPSELELALPNLLDGRAYVSLNRFRYRRTSDQLVALNAVYVDLDWHKTARWRDCDVSVVEAAILHLLDDANLPSPSILLQSGRGSALIWLINDLPPAALKRWQAVMSALNEIFVSFGADRGCQDVARVFRLPSSFNEKSGKRVRVSAGMGNRHDFDVLADVIFFASGRPTRAELQTFRARKGLSQRVNLKGRAMPVGLPPAARFRQIRDDLEGIRTAHGGTIPDGMRNTWLHIFATTLTHDTEVDDGALEILEAARCATPDLPAQEVSAIIRTAERQAAGINASSPLADGRYHYSGSRIADLLGISEEYACSLNLRQVIPQKLRQERKAAASRAHRAQAGAKTRKEWLAANSASRDQPWKKHGISRTTYYARKKQGTLPGFDTA</sequence>
<accession>A0ABV3TNI0</accession>
<dbReference type="Gene3D" id="1.10.1220.10">
    <property type="entry name" value="Met repressor-like"/>
    <property type="match status" value="1"/>
</dbReference>
<keyword evidence="3" id="KW-1185">Reference proteome</keyword>
<gene>
    <name evidence="2" type="ORF">AB4874_16070</name>
</gene>
<proteinExistence type="predicted"/>
<feature type="region of interest" description="Disordered" evidence="1">
    <location>
        <begin position="380"/>
        <end position="412"/>
    </location>
</feature>
<evidence type="ECO:0008006" key="4">
    <source>
        <dbReference type="Google" id="ProtNLM"/>
    </source>
</evidence>
<protein>
    <recommendedName>
        <fullName evidence="4">RepB-like DNA primase domain-containing protein</fullName>
    </recommendedName>
</protein>
<reference evidence="2 3" key="1">
    <citation type="journal article" date="2011" name="Int. J. Syst. Evol. Microbiol.">
        <title>Zhongshania antarctica gen. nov., sp. nov. and Zhongshania guokunii sp. nov., gammaproteobacteria respectively isolated from coastal attached (fast) ice and surface seawater of the Antarctic.</title>
        <authorList>
            <person name="Li H.J."/>
            <person name="Zhang X.Y."/>
            <person name="Chen C.X."/>
            <person name="Zhang Y.J."/>
            <person name="Gao Z.M."/>
            <person name="Yu Y."/>
            <person name="Chen X.L."/>
            <person name="Chen B."/>
            <person name="Zhang Y.Z."/>
        </authorList>
    </citation>
    <scope>NUCLEOTIDE SEQUENCE [LARGE SCALE GENOMIC DNA]</scope>
    <source>
        <strain evidence="2 3">15-R06ZXC-3</strain>
    </source>
</reference>
<name>A0ABV3TNI0_9RHOB</name>
<evidence type="ECO:0000256" key="1">
    <source>
        <dbReference type="SAM" id="MobiDB-lite"/>
    </source>
</evidence>
<comment type="caution">
    <text evidence="2">The sequence shown here is derived from an EMBL/GenBank/DDBJ whole genome shotgun (WGS) entry which is preliminary data.</text>
</comment>
<dbReference type="InterPro" id="IPR013321">
    <property type="entry name" value="Arc_rbn_hlx_hlx"/>
</dbReference>
<dbReference type="EMBL" id="JBFRYC010000012">
    <property type="protein sequence ID" value="MEX1663143.1"/>
    <property type="molecule type" value="Genomic_DNA"/>
</dbReference>
<organism evidence="2 3">
    <name type="scientific">Thioclava arctica</name>
    <dbReference type="NCBI Taxonomy" id="3238301"/>
    <lineage>
        <taxon>Bacteria</taxon>
        <taxon>Pseudomonadati</taxon>
        <taxon>Pseudomonadota</taxon>
        <taxon>Alphaproteobacteria</taxon>
        <taxon>Rhodobacterales</taxon>
        <taxon>Paracoccaceae</taxon>
        <taxon>Thioclava</taxon>
    </lineage>
</organism>
<dbReference type="RefSeq" id="WP_368392735.1">
    <property type="nucleotide sequence ID" value="NZ_JBFRYC010000012.1"/>
</dbReference>